<feature type="region of interest" description="Disordered" evidence="1">
    <location>
        <begin position="171"/>
        <end position="190"/>
    </location>
</feature>
<dbReference type="InterPro" id="IPR011444">
    <property type="entry name" value="DUF1549"/>
</dbReference>
<organism evidence="3">
    <name type="scientific">Vitiosangium cumulatum</name>
    <dbReference type="NCBI Taxonomy" id="1867796"/>
    <lineage>
        <taxon>Bacteria</taxon>
        <taxon>Pseudomonadati</taxon>
        <taxon>Myxococcota</taxon>
        <taxon>Myxococcia</taxon>
        <taxon>Myxococcales</taxon>
        <taxon>Cystobacterineae</taxon>
        <taxon>Archangiaceae</taxon>
        <taxon>Vitiosangium</taxon>
    </lineage>
</organism>
<protein>
    <submittedName>
        <fullName evidence="3">PScyt2 domain-containing protein</fullName>
    </submittedName>
</protein>
<dbReference type="AlphaFoldDB" id="A0A7D5BVA8"/>
<accession>A0A7D5BVA8</accession>
<proteinExistence type="predicted"/>
<evidence type="ECO:0000313" key="3">
    <source>
        <dbReference type="EMBL" id="QKW93920.1"/>
    </source>
</evidence>
<reference evidence="3" key="1">
    <citation type="journal article" date="2020" name="Molecules">
        <title>2-Hydroxysorangiadenosine: Structure and Biosynthesis of a Myxobacterial Sesquiterpene-Nucleoside.</title>
        <authorList>
            <person name="Okoth D.A."/>
            <person name="Hug J.J."/>
            <person name="Garcia R."/>
            <person name="Sproer C."/>
            <person name="Overmann J."/>
            <person name="Muller R."/>
        </authorList>
    </citation>
    <scope>NUCLEOTIDE SEQUENCE</scope>
    <source>
        <strain evidence="3">MCy10943</strain>
    </source>
</reference>
<dbReference type="Pfam" id="PF07583">
    <property type="entry name" value="PSCyt2"/>
    <property type="match status" value="1"/>
</dbReference>
<evidence type="ECO:0000259" key="2">
    <source>
        <dbReference type="Pfam" id="PF07583"/>
    </source>
</evidence>
<sequence length="626" mass="69192">MKRPIQADLPYADRGHSHLLSKSAAMLTVMFAISGLVGADAHAQQCGPETPPTLEPRNDRMSDTRLLRRIVLGLTGTTPTLEQYEAMEAAATPEARESLLRSALDEALASPKFYERMLHFGHEWLAVGAYTTGAAGDAYQGDMSGHLFKCPAGSLHPGAYYHVNEFGSSKDPARQCKDQDGDGNPAVPEVHTVEPWWAPGTRVEVLGKAGSNVTQIVDSKGQTLDCGIAGGGYYDPMLPTGCGCGPNLVWCAPLVGLHSLSNHSLGLQRRHPYEEPARLFAHLAWHDRPLSDLVIGNYSVGTNWLRALYVRFGRQMGSNALDANTTWWRPDADNAPRDPLHPAPNDPQAWREFVVEDLEPFHLALTDNRARSGSLERTYRFDPLTTTEAPKGLPTAGVLTMIGAMSSFPRERVRAARFLEIFACQSFSPPPADVHFPPYEVDPATGGTCLHCHKTLDPAAISFKRWDFNPAPSYYVPWPFIPGVGRHRVTKDWLSGRYPYTGNSPGYRWKNAFLPNTVLTPVTPEQIAANPEAVLLDTMPETYTLLGVQGDGTMGPLGFGKLLVRSGEFDRCASRKLYAMFIGRELNPATEKGFIDKLAREFVARDRKLRPFIRYLFEQPELRRGL</sequence>
<name>A0A7D5BVA8_9BACT</name>
<evidence type="ECO:0000256" key="1">
    <source>
        <dbReference type="SAM" id="MobiDB-lite"/>
    </source>
</evidence>
<feature type="compositionally biased region" description="Basic and acidic residues" evidence="1">
    <location>
        <begin position="171"/>
        <end position="180"/>
    </location>
</feature>
<feature type="domain" description="DUF1549" evidence="2">
    <location>
        <begin position="58"/>
        <end position="131"/>
    </location>
</feature>
<dbReference type="EMBL" id="MT520819">
    <property type="protein sequence ID" value="QKW93920.1"/>
    <property type="molecule type" value="Genomic_DNA"/>
</dbReference>